<dbReference type="Proteomes" id="UP001172155">
    <property type="component" value="Unassembled WGS sequence"/>
</dbReference>
<dbReference type="AlphaFoldDB" id="A0AA40K9T3"/>
<feature type="transmembrane region" description="Helical" evidence="1">
    <location>
        <begin position="564"/>
        <end position="590"/>
    </location>
</feature>
<evidence type="ECO:0000256" key="1">
    <source>
        <dbReference type="SAM" id="Phobius"/>
    </source>
</evidence>
<evidence type="ECO:0000313" key="3">
    <source>
        <dbReference type="EMBL" id="KAK0751333.1"/>
    </source>
</evidence>
<keyword evidence="1" id="KW-0812">Transmembrane</keyword>
<feature type="transmembrane region" description="Helical" evidence="1">
    <location>
        <begin position="296"/>
        <end position="319"/>
    </location>
</feature>
<sequence length="617" mass="69165">MPAAGHHHVLLFCLLAAGPLLAAAQSISGVSKFDICKARVDGIINGTEWRGITNETIGRYQYFGPVRGMNPDYDRDSFLTLTAEGCRTLCEDPTDFYWQSNVALTLGIIANWILPILALLAALPYDSHHGRVVRAPIHQSRVLKTLGALNNWIGSPQTAMATTLFNIHQMRLCVRETFPVGSGISGDDGLSSIKRDTYYVLSCVNQFRLAKHDDPEFMNALTYGLFRPMVARDAAEPDRGDDRAREWTEQLVREMAFHLRMLRRRGVYPALLSVFLFCVAYALSVVMAFAEVGERTTAHALAFGILVSWLPLLVLFAIIDRNPVSADRSRKLVARWLWNADAISRWERLHASNPNAPPPQWWSQKRENEAPRLRTNAGEQMPFDRFIGEFSGQGRQIGYSGLAHAVMSGVYDGHGIGRRMHSTREIARQARVHLRAPRPGSWWILSLTTLAIVWLEIGMAVMLSFNTPTVGLACRSGSYLIFGLLSTVPWVLQCLPSFQRPGIWRKTICHAFSLLSNLVLMLIIFASFSGVYNNCTCKSGFTGYMDFENADFYLNKKHFDVSSWWVAAAVVGALPTMLSLTCVLVWPGLLSKLKPFWRASEHRNPPEVMSADTMWLI</sequence>
<keyword evidence="4" id="KW-1185">Reference proteome</keyword>
<feature type="signal peptide" evidence="2">
    <location>
        <begin position="1"/>
        <end position="24"/>
    </location>
</feature>
<evidence type="ECO:0000256" key="2">
    <source>
        <dbReference type="SAM" id="SignalP"/>
    </source>
</evidence>
<feature type="transmembrane region" description="Helical" evidence="1">
    <location>
        <begin position="507"/>
        <end position="528"/>
    </location>
</feature>
<proteinExistence type="predicted"/>
<accession>A0AA40K9T3</accession>
<dbReference type="EMBL" id="JAUKUD010000002">
    <property type="protein sequence ID" value="KAK0751333.1"/>
    <property type="molecule type" value="Genomic_DNA"/>
</dbReference>
<protein>
    <submittedName>
        <fullName evidence="3">Uncharacterized protein</fullName>
    </submittedName>
</protein>
<feature type="transmembrane region" description="Helical" evidence="1">
    <location>
        <begin position="267"/>
        <end position="290"/>
    </location>
</feature>
<comment type="caution">
    <text evidence="3">The sequence shown here is derived from an EMBL/GenBank/DDBJ whole genome shotgun (WGS) entry which is preliminary data.</text>
</comment>
<feature type="transmembrane region" description="Helical" evidence="1">
    <location>
        <begin position="477"/>
        <end position="495"/>
    </location>
</feature>
<feature type="transmembrane region" description="Helical" evidence="1">
    <location>
        <begin position="102"/>
        <end position="125"/>
    </location>
</feature>
<gene>
    <name evidence="3" type="ORF">B0T18DRAFT_435734</name>
</gene>
<keyword evidence="2" id="KW-0732">Signal</keyword>
<feature type="chain" id="PRO_5041397206" evidence="2">
    <location>
        <begin position="25"/>
        <end position="617"/>
    </location>
</feature>
<keyword evidence="1" id="KW-0472">Membrane</keyword>
<name>A0AA40K9T3_9PEZI</name>
<organism evidence="3 4">
    <name type="scientific">Schizothecium vesticola</name>
    <dbReference type="NCBI Taxonomy" id="314040"/>
    <lineage>
        <taxon>Eukaryota</taxon>
        <taxon>Fungi</taxon>
        <taxon>Dikarya</taxon>
        <taxon>Ascomycota</taxon>
        <taxon>Pezizomycotina</taxon>
        <taxon>Sordariomycetes</taxon>
        <taxon>Sordariomycetidae</taxon>
        <taxon>Sordariales</taxon>
        <taxon>Schizotheciaceae</taxon>
        <taxon>Schizothecium</taxon>
    </lineage>
</organism>
<keyword evidence="1" id="KW-1133">Transmembrane helix</keyword>
<reference evidence="3" key="1">
    <citation type="submission" date="2023-06" db="EMBL/GenBank/DDBJ databases">
        <title>Genome-scale phylogeny and comparative genomics of the fungal order Sordariales.</title>
        <authorList>
            <consortium name="Lawrence Berkeley National Laboratory"/>
            <person name="Hensen N."/>
            <person name="Bonometti L."/>
            <person name="Westerberg I."/>
            <person name="Brannstrom I.O."/>
            <person name="Guillou S."/>
            <person name="Cros-Aarteil S."/>
            <person name="Calhoun S."/>
            <person name="Haridas S."/>
            <person name="Kuo A."/>
            <person name="Mondo S."/>
            <person name="Pangilinan J."/>
            <person name="Riley R."/>
            <person name="LaButti K."/>
            <person name="Andreopoulos B."/>
            <person name="Lipzen A."/>
            <person name="Chen C."/>
            <person name="Yanf M."/>
            <person name="Daum C."/>
            <person name="Ng V."/>
            <person name="Clum A."/>
            <person name="Steindorff A."/>
            <person name="Ohm R."/>
            <person name="Martin F."/>
            <person name="Silar P."/>
            <person name="Natvig D."/>
            <person name="Lalanne C."/>
            <person name="Gautier V."/>
            <person name="Ament-velasquez S.L."/>
            <person name="Kruys A."/>
            <person name="Hutchinson M.I."/>
            <person name="Powell A.J."/>
            <person name="Barry K."/>
            <person name="Miller A.N."/>
            <person name="Grigoriev I.V."/>
            <person name="Debuchy R."/>
            <person name="Gladieux P."/>
            <person name="Thoren M.H."/>
            <person name="Johannesson H."/>
        </authorList>
    </citation>
    <scope>NUCLEOTIDE SEQUENCE</scope>
    <source>
        <strain evidence="3">SMH3187-1</strain>
    </source>
</reference>
<feature type="transmembrane region" description="Helical" evidence="1">
    <location>
        <begin position="442"/>
        <end position="465"/>
    </location>
</feature>
<evidence type="ECO:0000313" key="4">
    <source>
        <dbReference type="Proteomes" id="UP001172155"/>
    </source>
</evidence>